<name>A0A5C5FUV4_9BASI</name>
<sequence>MQRCRRFLRREPQTPTSQVHEDQLGEGRPAVPGPGHEANPLSSRRAPFFLRQRSSTWFIAFAVGWGVLVDLSSYSLVVPVVPFRLEALGYDDVGGKTGWLVAAYAAGLIVSSPFAAWVGARYKNRQIPLTVGLLFMAGAVILFMESESFALMVVARILQGFSGTVLWTIGLALVVDSVPEERLGVVLGYVMIGFSFGQAIGPPVGGVLYERLGYRAPFIFSIILVAVDLVLRIFIIEKHHALKWIRAGHEIPNFEAPGYIAAGTSSATLAEPETSVPLGGAAAPRDKHAQEHADEVERSEGKHERLPPHVLGLLHMLKDPRALTSFAVTLLNGTIAGGLQDTALTLWVEQQYGLNSLGAGLVFLGIVVPTFFGSPLAGWITDRHGTKWIMLLGIVISIPAYPLLIIRGPLPLFIFFLAIIGVGISFFITPITVDLSIVAADTPSISTAHVFGAFNLAFSVGALIGPIIAGQILSAVGTTRGWLALCILSAGLTACVVPPVLLYVGGRLDWRTLRARAGKKREGEVAQEQGRKEEQPAGGEEVEHEAEDRAPAVTEKGKESSSVE</sequence>
<dbReference type="PANTHER" id="PTHR23506:SF23">
    <property type="entry name" value="GH10249P"/>
    <property type="match status" value="1"/>
</dbReference>
<evidence type="ECO:0000256" key="2">
    <source>
        <dbReference type="ARBA" id="ARBA00006829"/>
    </source>
</evidence>
<dbReference type="GO" id="GO:0016020">
    <property type="term" value="C:membrane"/>
    <property type="evidence" value="ECO:0007669"/>
    <property type="project" value="UniProtKB-SubCell"/>
</dbReference>
<feature type="transmembrane region" description="Helical" evidence="8">
    <location>
        <begin position="127"/>
        <end position="144"/>
    </location>
</feature>
<comment type="similarity">
    <text evidence="2">Belongs to the major facilitator superfamily. Vesicular transporter family.</text>
</comment>
<dbReference type="SUPFAM" id="SSF103473">
    <property type="entry name" value="MFS general substrate transporter"/>
    <property type="match status" value="1"/>
</dbReference>
<feature type="transmembrane region" description="Helical" evidence="8">
    <location>
        <begin position="450"/>
        <end position="476"/>
    </location>
</feature>
<dbReference type="Pfam" id="PF07690">
    <property type="entry name" value="MFS_1"/>
    <property type="match status" value="1"/>
</dbReference>
<feature type="compositionally biased region" description="Basic and acidic residues" evidence="7">
    <location>
        <begin position="520"/>
        <end position="535"/>
    </location>
</feature>
<keyword evidence="6 8" id="KW-0472">Membrane</keyword>
<dbReference type="OrthoDB" id="440553at2759"/>
<evidence type="ECO:0000256" key="8">
    <source>
        <dbReference type="SAM" id="Phobius"/>
    </source>
</evidence>
<keyword evidence="3" id="KW-0813">Transport</keyword>
<keyword evidence="11" id="KW-1185">Reference proteome</keyword>
<keyword evidence="4 8" id="KW-0812">Transmembrane</keyword>
<dbReference type="Proteomes" id="UP000311382">
    <property type="component" value="Unassembled WGS sequence"/>
</dbReference>
<proteinExistence type="inferred from homology"/>
<dbReference type="EMBL" id="SOZI01000066">
    <property type="protein sequence ID" value="TNY20455.1"/>
    <property type="molecule type" value="Genomic_DNA"/>
</dbReference>
<feature type="transmembrane region" description="Helical" evidence="8">
    <location>
        <begin position="359"/>
        <end position="381"/>
    </location>
</feature>
<feature type="transmembrane region" description="Helical" evidence="8">
    <location>
        <begin position="150"/>
        <end position="175"/>
    </location>
</feature>
<accession>A0A5C5FUV4</accession>
<evidence type="ECO:0000256" key="4">
    <source>
        <dbReference type="ARBA" id="ARBA00022692"/>
    </source>
</evidence>
<feature type="region of interest" description="Disordered" evidence="7">
    <location>
        <begin position="277"/>
        <end position="302"/>
    </location>
</feature>
<reference evidence="10 11" key="1">
    <citation type="submission" date="2019-03" db="EMBL/GenBank/DDBJ databases">
        <title>Rhodosporidium diobovatum UCD-FST 08-225 genome sequencing, assembly, and annotation.</title>
        <authorList>
            <person name="Fakankun I.U."/>
            <person name="Fristensky B."/>
            <person name="Levin D.B."/>
        </authorList>
    </citation>
    <scope>NUCLEOTIDE SEQUENCE [LARGE SCALE GENOMIC DNA]</scope>
    <source>
        <strain evidence="10 11">UCD-FST 08-225</strain>
    </source>
</reference>
<evidence type="ECO:0000313" key="10">
    <source>
        <dbReference type="EMBL" id="TNY20455.1"/>
    </source>
</evidence>
<dbReference type="PRINTS" id="PR01035">
    <property type="entry name" value="TCRTETA"/>
</dbReference>
<dbReference type="InterPro" id="IPR050930">
    <property type="entry name" value="MFS_Vesicular_Transporter"/>
</dbReference>
<feature type="compositionally biased region" description="Basic and acidic residues" evidence="7">
    <location>
        <begin position="284"/>
        <end position="302"/>
    </location>
</feature>
<dbReference type="GO" id="GO:0022857">
    <property type="term" value="F:transmembrane transporter activity"/>
    <property type="evidence" value="ECO:0007669"/>
    <property type="project" value="InterPro"/>
</dbReference>
<dbReference type="Gene3D" id="1.20.1250.20">
    <property type="entry name" value="MFS general substrate transporter like domains"/>
    <property type="match status" value="1"/>
</dbReference>
<dbReference type="InterPro" id="IPR011701">
    <property type="entry name" value="MFS"/>
</dbReference>
<dbReference type="CDD" id="cd17325">
    <property type="entry name" value="MFS_MdtG_SLC18_like"/>
    <property type="match status" value="1"/>
</dbReference>
<dbReference type="InterPro" id="IPR001958">
    <property type="entry name" value="Tet-R_TetA/multi-R_MdtG-like"/>
</dbReference>
<comment type="caution">
    <text evidence="10">The sequence shown here is derived from an EMBL/GenBank/DDBJ whole genome shotgun (WGS) entry which is preliminary data.</text>
</comment>
<dbReference type="InterPro" id="IPR036259">
    <property type="entry name" value="MFS_trans_sf"/>
</dbReference>
<organism evidence="10 11">
    <name type="scientific">Rhodotorula diobovata</name>
    <dbReference type="NCBI Taxonomy" id="5288"/>
    <lineage>
        <taxon>Eukaryota</taxon>
        <taxon>Fungi</taxon>
        <taxon>Dikarya</taxon>
        <taxon>Basidiomycota</taxon>
        <taxon>Pucciniomycotina</taxon>
        <taxon>Microbotryomycetes</taxon>
        <taxon>Sporidiobolales</taxon>
        <taxon>Sporidiobolaceae</taxon>
        <taxon>Rhodotorula</taxon>
    </lineage>
</organism>
<feature type="transmembrane region" description="Helical" evidence="8">
    <location>
        <begin position="182"/>
        <end position="200"/>
    </location>
</feature>
<feature type="transmembrane region" description="Helical" evidence="8">
    <location>
        <begin position="97"/>
        <end position="120"/>
    </location>
</feature>
<dbReference type="InterPro" id="IPR020846">
    <property type="entry name" value="MFS_dom"/>
</dbReference>
<feature type="transmembrane region" description="Helical" evidence="8">
    <location>
        <begin position="57"/>
        <end position="77"/>
    </location>
</feature>
<gene>
    <name evidence="10" type="ORF">DMC30DRAFT_416938</name>
</gene>
<evidence type="ECO:0000256" key="6">
    <source>
        <dbReference type="ARBA" id="ARBA00023136"/>
    </source>
</evidence>
<dbReference type="STRING" id="5288.A0A5C5FUV4"/>
<feature type="region of interest" description="Disordered" evidence="7">
    <location>
        <begin position="517"/>
        <end position="564"/>
    </location>
</feature>
<evidence type="ECO:0000259" key="9">
    <source>
        <dbReference type="PROSITE" id="PS50850"/>
    </source>
</evidence>
<evidence type="ECO:0000256" key="3">
    <source>
        <dbReference type="ARBA" id="ARBA00022448"/>
    </source>
</evidence>
<feature type="transmembrane region" description="Helical" evidence="8">
    <location>
        <begin position="412"/>
        <end position="438"/>
    </location>
</feature>
<dbReference type="PANTHER" id="PTHR23506">
    <property type="entry name" value="GH10249P"/>
    <property type="match status" value="1"/>
</dbReference>
<dbReference type="AlphaFoldDB" id="A0A5C5FUV4"/>
<feature type="domain" description="Major facilitator superfamily (MFS) profile" evidence="9">
    <location>
        <begin position="59"/>
        <end position="501"/>
    </location>
</feature>
<dbReference type="PROSITE" id="PS50850">
    <property type="entry name" value="MFS"/>
    <property type="match status" value="1"/>
</dbReference>
<feature type="transmembrane region" description="Helical" evidence="8">
    <location>
        <begin position="388"/>
        <end position="406"/>
    </location>
</feature>
<feature type="compositionally biased region" description="Basic and acidic residues" evidence="7">
    <location>
        <begin position="546"/>
        <end position="564"/>
    </location>
</feature>
<feature type="transmembrane region" description="Helical" evidence="8">
    <location>
        <begin position="212"/>
        <end position="235"/>
    </location>
</feature>
<feature type="transmembrane region" description="Helical" evidence="8">
    <location>
        <begin position="322"/>
        <end position="339"/>
    </location>
</feature>
<keyword evidence="5 8" id="KW-1133">Transmembrane helix</keyword>
<protein>
    <submittedName>
        <fullName evidence="10">Major facilitator superfamily domain-containing protein</fullName>
    </submittedName>
</protein>
<evidence type="ECO:0000256" key="7">
    <source>
        <dbReference type="SAM" id="MobiDB-lite"/>
    </source>
</evidence>
<comment type="subcellular location">
    <subcellularLocation>
        <location evidence="1">Membrane</location>
        <topology evidence="1">Multi-pass membrane protein</topology>
    </subcellularLocation>
</comment>
<evidence type="ECO:0000313" key="11">
    <source>
        <dbReference type="Proteomes" id="UP000311382"/>
    </source>
</evidence>
<feature type="transmembrane region" description="Helical" evidence="8">
    <location>
        <begin position="482"/>
        <end position="504"/>
    </location>
</feature>
<evidence type="ECO:0000256" key="1">
    <source>
        <dbReference type="ARBA" id="ARBA00004141"/>
    </source>
</evidence>
<feature type="region of interest" description="Disordered" evidence="7">
    <location>
        <begin position="8"/>
        <end position="39"/>
    </location>
</feature>
<evidence type="ECO:0000256" key="5">
    <source>
        <dbReference type="ARBA" id="ARBA00022989"/>
    </source>
</evidence>